<protein>
    <submittedName>
        <fullName evidence="2">(Mediterranean fruit fly) hypothetical protein</fullName>
    </submittedName>
</protein>
<feature type="signal peptide" evidence="1">
    <location>
        <begin position="1"/>
        <end position="18"/>
    </location>
</feature>
<organism evidence="2 3">
    <name type="scientific">Ceratitis capitata</name>
    <name type="common">Mediterranean fruit fly</name>
    <name type="synonym">Tephritis capitata</name>
    <dbReference type="NCBI Taxonomy" id="7213"/>
    <lineage>
        <taxon>Eukaryota</taxon>
        <taxon>Metazoa</taxon>
        <taxon>Ecdysozoa</taxon>
        <taxon>Arthropoda</taxon>
        <taxon>Hexapoda</taxon>
        <taxon>Insecta</taxon>
        <taxon>Pterygota</taxon>
        <taxon>Neoptera</taxon>
        <taxon>Endopterygota</taxon>
        <taxon>Diptera</taxon>
        <taxon>Brachycera</taxon>
        <taxon>Muscomorpha</taxon>
        <taxon>Tephritoidea</taxon>
        <taxon>Tephritidae</taxon>
        <taxon>Ceratitis</taxon>
        <taxon>Ceratitis</taxon>
    </lineage>
</organism>
<dbReference type="Proteomes" id="UP000606786">
    <property type="component" value="Unassembled WGS sequence"/>
</dbReference>
<reference evidence="2" key="1">
    <citation type="submission" date="2020-11" db="EMBL/GenBank/DDBJ databases">
        <authorList>
            <person name="Whitehead M."/>
        </authorList>
    </citation>
    <scope>NUCLEOTIDE SEQUENCE</scope>
    <source>
        <strain evidence="2">EGII</strain>
    </source>
</reference>
<keyword evidence="1" id="KW-0732">Signal</keyword>
<feature type="chain" id="PRO_5032681075" evidence="1">
    <location>
        <begin position="19"/>
        <end position="117"/>
    </location>
</feature>
<evidence type="ECO:0000256" key="1">
    <source>
        <dbReference type="SAM" id="SignalP"/>
    </source>
</evidence>
<proteinExistence type="predicted"/>
<accession>A0A811V6P6</accession>
<dbReference type="EMBL" id="CAJHJT010000034">
    <property type="protein sequence ID" value="CAD7006564.1"/>
    <property type="molecule type" value="Genomic_DNA"/>
</dbReference>
<sequence>MIKNFAFILLVLAAVANAEPKPSVLAYTAPVIAAAPSAAIYTREYHGNFAAPYLAAPYVPAAAPAPYFAPPYVASPYYAAPYAPAYAAPLLLKNAIPVESLKFEDGFFLGFWDKLMM</sequence>
<comment type="caution">
    <text evidence="2">The sequence shown here is derived from an EMBL/GenBank/DDBJ whole genome shotgun (WGS) entry which is preliminary data.</text>
</comment>
<evidence type="ECO:0000313" key="2">
    <source>
        <dbReference type="EMBL" id="CAD7006564.1"/>
    </source>
</evidence>
<dbReference type="AlphaFoldDB" id="A0A811V6P6"/>
<keyword evidence="3" id="KW-1185">Reference proteome</keyword>
<name>A0A811V6P6_CERCA</name>
<gene>
    <name evidence="2" type="ORF">CCAP1982_LOCUS14878</name>
</gene>
<evidence type="ECO:0000313" key="3">
    <source>
        <dbReference type="Proteomes" id="UP000606786"/>
    </source>
</evidence>